<dbReference type="Pfam" id="PF12779">
    <property type="entry name" value="WXXGXW"/>
    <property type="match status" value="2"/>
</dbReference>
<evidence type="ECO:0008006" key="4">
    <source>
        <dbReference type="Google" id="ProtNLM"/>
    </source>
</evidence>
<dbReference type="InterPro" id="IPR024447">
    <property type="entry name" value="YXWGXW_rpt"/>
</dbReference>
<evidence type="ECO:0000313" key="2">
    <source>
        <dbReference type="EMBL" id="MDR6206000.1"/>
    </source>
</evidence>
<accession>A0ABD5CN75</accession>
<dbReference type="AlphaFoldDB" id="A0ABD5CN75"/>
<name>A0ABD5CN75_9BURK</name>
<dbReference type="EMBL" id="JAVIZN010000002">
    <property type="protein sequence ID" value="MDR6206000.1"/>
    <property type="molecule type" value="Genomic_DNA"/>
</dbReference>
<dbReference type="GeneID" id="97003909"/>
<evidence type="ECO:0000256" key="1">
    <source>
        <dbReference type="SAM" id="SignalP"/>
    </source>
</evidence>
<dbReference type="KEGG" id="pgp:CUJ91_20580"/>
<proteinExistence type="predicted"/>
<dbReference type="RefSeq" id="WP_006049409.1">
    <property type="nucleotide sequence ID" value="NZ_ATXV01000001.1"/>
</dbReference>
<feature type="signal peptide" evidence="1">
    <location>
        <begin position="1"/>
        <end position="29"/>
    </location>
</feature>
<keyword evidence="1" id="KW-0732">Signal</keyword>
<feature type="chain" id="PRO_5044783325" description="Lipoprotein" evidence="1">
    <location>
        <begin position="30"/>
        <end position="104"/>
    </location>
</feature>
<organism evidence="2 3">
    <name type="scientific">Paraburkholderia graminis</name>
    <dbReference type="NCBI Taxonomy" id="60548"/>
    <lineage>
        <taxon>Bacteria</taxon>
        <taxon>Pseudomonadati</taxon>
        <taxon>Pseudomonadota</taxon>
        <taxon>Betaproteobacteria</taxon>
        <taxon>Burkholderiales</taxon>
        <taxon>Burkholderiaceae</taxon>
        <taxon>Paraburkholderia</taxon>
    </lineage>
</organism>
<gene>
    <name evidence="2" type="ORF">QF025_004720</name>
</gene>
<dbReference type="Proteomes" id="UP001245184">
    <property type="component" value="Unassembled WGS sequence"/>
</dbReference>
<sequence>MTSRKSLGTFMLAAALAGGAFVGSAPAFAQAVIIAPVAPPPPRVEVVPAPRAGYVWDQGRWRWHHGRYVWVPGHWQAVRVGYHWVPGHWVQRGPNWRWVEGHWA</sequence>
<protein>
    <recommendedName>
        <fullName evidence="4">Lipoprotein</fullName>
    </recommendedName>
</protein>
<comment type="caution">
    <text evidence="2">The sequence shown here is derived from an EMBL/GenBank/DDBJ whole genome shotgun (WGS) entry which is preliminary data.</text>
</comment>
<evidence type="ECO:0000313" key="3">
    <source>
        <dbReference type="Proteomes" id="UP001245184"/>
    </source>
</evidence>
<reference evidence="2 3" key="1">
    <citation type="submission" date="2023-08" db="EMBL/GenBank/DDBJ databases">
        <title>Genome sequencing of plant associated microbes to promote plant fitness in Sorghum bicolor and Oryza sativa.</title>
        <authorList>
            <person name="Coleman-Derr D."/>
        </authorList>
    </citation>
    <scope>NUCLEOTIDE SEQUENCE [LARGE SCALE GENOMIC DNA]</scope>
    <source>
        <strain evidence="2 3">SLBN-33</strain>
    </source>
</reference>